<dbReference type="SUPFAM" id="SSF48726">
    <property type="entry name" value="Immunoglobulin"/>
    <property type="match status" value="4"/>
</dbReference>
<evidence type="ECO:0000256" key="6">
    <source>
        <dbReference type="SAM" id="MobiDB-lite"/>
    </source>
</evidence>
<dbReference type="CDD" id="cd00096">
    <property type="entry name" value="Ig"/>
    <property type="match status" value="1"/>
</dbReference>
<feature type="domain" description="Ig-like" evidence="8">
    <location>
        <begin position="199"/>
        <end position="281"/>
    </location>
</feature>
<dbReference type="PANTHER" id="PTHR11640:SF154">
    <property type="entry name" value="IRREGULAR CHIASM C-ROUGHEST PROTEIN-LIKE PROTEIN"/>
    <property type="match status" value="1"/>
</dbReference>
<evidence type="ECO:0000256" key="3">
    <source>
        <dbReference type="ARBA" id="ARBA00023157"/>
    </source>
</evidence>
<dbReference type="SMART" id="SM00408">
    <property type="entry name" value="IGc2"/>
    <property type="match status" value="2"/>
</dbReference>
<dbReference type="Pfam" id="PF08205">
    <property type="entry name" value="C2-set_2"/>
    <property type="match status" value="1"/>
</dbReference>
<proteinExistence type="predicted"/>
<dbReference type="GO" id="GO:0050839">
    <property type="term" value="F:cell adhesion molecule binding"/>
    <property type="evidence" value="ECO:0007669"/>
    <property type="project" value="TreeGrafter"/>
</dbReference>
<dbReference type="SMART" id="SM00409">
    <property type="entry name" value="IG"/>
    <property type="match status" value="4"/>
</dbReference>
<evidence type="ECO:0000256" key="2">
    <source>
        <dbReference type="ARBA" id="ARBA00023136"/>
    </source>
</evidence>
<evidence type="ECO:0000256" key="5">
    <source>
        <dbReference type="ARBA" id="ARBA00023319"/>
    </source>
</evidence>
<dbReference type="Gene3D" id="2.60.40.10">
    <property type="entry name" value="Immunoglobulins"/>
    <property type="match status" value="4"/>
</dbReference>
<accession>A0AAW0UUD7</accession>
<feature type="region of interest" description="Disordered" evidence="6">
    <location>
        <begin position="669"/>
        <end position="735"/>
    </location>
</feature>
<feature type="domain" description="Ig-like" evidence="8">
    <location>
        <begin position="85"/>
        <end position="190"/>
    </location>
</feature>
<feature type="compositionally biased region" description="Polar residues" evidence="6">
    <location>
        <begin position="726"/>
        <end position="735"/>
    </location>
</feature>
<name>A0AAW0UUD7_SCYPA</name>
<evidence type="ECO:0000259" key="8">
    <source>
        <dbReference type="PROSITE" id="PS50835"/>
    </source>
</evidence>
<dbReference type="InterPro" id="IPR051275">
    <property type="entry name" value="Cell_adhesion_signaling"/>
</dbReference>
<dbReference type="AlphaFoldDB" id="A0AAW0UUD7"/>
<protein>
    <recommendedName>
        <fullName evidence="8">Ig-like domain-containing protein</fullName>
    </recommendedName>
</protein>
<dbReference type="GO" id="GO:0098609">
    <property type="term" value="P:cell-cell adhesion"/>
    <property type="evidence" value="ECO:0007669"/>
    <property type="project" value="TreeGrafter"/>
</dbReference>
<dbReference type="PROSITE" id="PS50835">
    <property type="entry name" value="IG_LIKE"/>
    <property type="match status" value="3"/>
</dbReference>
<evidence type="ECO:0000313" key="9">
    <source>
        <dbReference type="EMBL" id="KAK8402165.1"/>
    </source>
</evidence>
<keyword evidence="4" id="KW-0325">Glycoprotein</keyword>
<keyword evidence="2 7" id="KW-0472">Membrane</keyword>
<reference evidence="9 10" key="1">
    <citation type="submission" date="2023-03" db="EMBL/GenBank/DDBJ databases">
        <title>High-quality genome of Scylla paramamosain provides insights in environmental adaptation.</title>
        <authorList>
            <person name="Zhang L."/>
        </authorList>
    </citation>
    <scope>NUCLEOTIDE SEQUENCE [LARGE SCALE GENOMIC DNA]</scope>
    <source>
        <strain evidence="9">LZ_2023a</strain>
        <tissue evidence="9">Muscle</tissue>
    </source>
</reference>
<dbReference type="PANTHER" id="PTHR11640">
    <property type="entry name" value="NEPHRIN"/>
    <property type="match status" value="1"/>
</dbReference>
<keyword evidence="7" id="KW-0812">Transmembrane</keyword>
<feature type="transmembrane region" description="Helical" evidence="7">
    <location>
        <begin position="493"/>
        <end position="515"/>
    </location>
</feature>
<dbReference type="EMBL" id="JARAKH010000008">
    <property type="protein sequence ID" value="KAK8402165.1"/>
    <property type="molecule type" value="Genomic_DNA"/>
</dbReference>
<comment type="caution">
    <text evidence="9">The sequence shown here is derived from an EMBL/GenBank/DDBJ whole genome shotgun (WGS) entry which is preliminary data.</text>
</comment>
<dbReference type="InterPro" id="IPR013162">
    <property type="entry name" value="CD80_C2-set"/>
</dbReference>
<keyword evidence="3" id="KW-1015">Disulfide bond</keyword>
<dbReference type="InterPro" id="IPR013783">
    <property type="entry name" value="Ig-like_fold"/>
</dbReference>
<gene>
    <name evidence="9" type="ORF">O3P69_001335</name>
</gene>
<keyword evidence="7" id="KW-1133">Transmembrane helix</keyword>
<evidence type="ECO:0000256" key="7">
    <source>
        <dbReference type="SAM" id="Phobius"/>
    </source>
</evidence>
<keyword evidence="10" id="KW-1185">Reference proteome</keyword>
<sequence>MWSWPARCTTSRARVPGKKMASPRECSWASTSGPGDREAGDCSIRILDAGEVDDGDWECQVTASTFAAHDALTSRIAQLIVRVAPKHPVLEVDSQQVTAGHNFTVVENRPGTIKCLSRYGNPPAEIKWFIGEEELPQEEYGQTNVTEMDKQKTWMAVSVLQHTFSKADHNTPLRCVAVHQAYQTKSQSVEVLMDVQYAPSVTLEGAPAEDIEEGVDNVVLHCLVDSNPGANVVWRVNGQTDVFSFQRDVRFSPVSRKHSGTYTCEARNAVGGSDPISVKIDVKYRPRVLQVGPAPLVTATLHNHTLLECIAEANPPPQYTWIQMIPDTQKTEVRGHNATLLLEDVTYEHQGEYVCVASSVIRDQTLEDRSEPIIVEVVGAPQVLRYTVERNLQVEKGQDAVIQIVFCSDPRPFSTSWEWGSLRLEAGNGRGRYVAENLAQQDVREDCYSAKLRVQGVDVTDSRDYILNVQNDKGADRYAVGLRVNEPVSMSTVIGIVIACLVILVLVTLIVLYAFKTEKWCFSQRGDFKPTDLDSDKSDLESQKGANGRHQYCGSESRGGRVGGGSSGGHHPSIPPDALYTSRPRHITPSMSSKPDHEYENLKVRLGFAPSGQPLLLARSTAAAITTTTTTTTTRSSRNAPSVLYKQFQTPLHFSCLYNVHIIMPTQTGTPSSCQETKNSSSTNNSCRQQKRDELTTSAETGEVEEEKKAEENEEQVGTGGDQKEGNTTGFMQSDMLTFKRQDIPQDEARDTSKIFKKSPQYVPVYRPNPERGSSALQDRVKPGSGSHPRRPSTGVIYAELQLPRASNNGSMRRGEQRRPKTQYAEITFQALAFPGQAYSNGAHAWQSAPGQHCATVG</sequence>
<dbReference type="InterPro" id="IPR003599">
    <property type="entry name" value="Ig_sub"/>
</dbReference>
<dbReference type="Pfam" id="PF13927">
    <property type="entry name" value="Ig_3"/>
    <property type="match status" value="2"/>
</dbReference>
<feature type="compositionally biased region" description="Polar residues" evidence="6">
    <location>
        <begin position="669"/>
        <end position="688"/>
    </location>
</feature>
<evidence type="ECO:0000256" key="1">
    <source>
        <dbReference type="ARBA" id="ARBA00004479"/>
    </source>
</evidence>
<keyword evidence="5" id="KW-0393">Immunoglobulin domain</keyword>
<organism evidence="9 10">
    <name type="scientific">Scylla paramamosain</name>
    <name type="common">Mud crab</name>
    <dbReference type="NCBI Taxonomy" id="85552"/>
    <lineage>
        <taxon>Eukaryota</taxon>
        <taxon>Metazoa</taxon>
        <taxon>Ecdysozoa</taxon>
        <taxon>Arthropoda</taxon>
        <taxon>Crustacea</taxon>
        <taxon>Multicrustacea</taxon>
        <taxon>Malacostraca</taxon>
        <taxon>Eumalacostraca</taxon>
        <taxon>Eucarida</taxon>
        <taxon>Decapoda</taxon>
        <taxon>Pleocyemata</taxon>
        <taxon>Brachyura</taxon>
        <taxon>Eubrachyura</taxon>
        <taxon>Portunoidea</taxon>
        <taxon>Portunidae</taxon>
        <taxon>Portuninae</taxon>
        <taxon>Scylla</taxon>
    </lineage>
</organism>
<feature type="compositionally biased region" description="Basic and acidic residues" evidence="6">
    <location>
        <begin position="532"/>
        <end position="542"/>
    </location>
</feature>
<dbReference type="GO" id="GO:0005911">
    <property type="term" value="C:cell-cell junction"/>
    <property type="evidence" value="ECO:0007669"/>
    <property type="project" value="TreeGrafter"/>
</dbReference>
<evidence type="ECO:0000313" key="10">
    <source>
        <dbReference type="Proteomes" id="UP001487740"/>
    </source>
</evidence>
<feature type="domain" description="Ig-like" evidence="8">
    <location>
        <begin position="286"/>
        <end position="367"/>
    </location>
</feature>
<dbReference type="Proteomes" id="UP001487740">
    <property type="component" value="Unassembled WGS sequence"/>
</dbReference>
<dbReference type="GO" id="GO:0005886">
    <property type="term" value="C:plasma membrane"/>
    <property type="evidence" value="ECO:0007669"/>
    <property type="project" value="TreeGrafter"/>
</dbReference>
<feature type="region of interest" description="Disordered" evidence="6">
    <location>
        <begin position="532"/>
        <end position="581"/>
    </location>
</feature>
<evidence type="ECO:0000256" key="4">
    <source>
        <dbReference type="ARBA" id="ARBA00023180"/>
    </source>
</evidence>
<dbReference type="InterPro" id="IPR007110">
    <property type="entry name" value="Ig-like_dom"/>
</dbReference>
<dbReference type="InterPro" id="IPR003598">
    <property type="entry name" value="Ig_sub2"/>
</dbReference>
<comment type="subcellular location">
    <subcellularLocation>
        <location evidence="1">Membrane</location>
        <topology evidence="1">Single-pass type I membrane protein</topology>
    </subcellularLocation>
</comment>
<feature type="region of interest" description="Disordered" evidence="6">
    <location>
        <begin position="758"/>
        <end position="793"/>
    </location>
</feature>
<dbReference type="InterPro" id="IPR036179">
    <property type="entry name" value="Ig-like_dom_sf"/>
</dbReference>